<dbReference type="InterPro" id="IPR014001">
    <property type="entry name" value="Helicase_ATP-bd"/>
</dbReference>
<feature type="domain" description="Helicase ATP-binding" evidence="4">
    <location>
        <begin position="700"/>
        <end position="858"/>
    </location>
</feature>
<evidence type="ECO:0000259" key="3">
    <source>
        <dbReference type="PROSITE" id="PS50966"/>
    </source>
</evidence>
<keyword evidence="6" id="KW-0067">ATP-binding</keyword>
<keyword evidence="2" id="KW-0479">Metal-binding</keyword>
<feature type="domain" description="SWIM-type" evidence="3">
    <location>
        <begin position="114"/>
        <end position="145"/>
    </location>
</feature>
<dbReference type="InterPro" id="IPR022138">
    <property type="entry name" value="DUF3670"/>
</dbReference>
<dbReference type="PROSITE" id="PS51192">
    <property type="entry name" value="HELICASE_ATP_BIND_1"/>
    <property type="match status" value="1"/>
</dbReference>
<evidence type="ECO:0000259" key="5">
    <source>
        <dbReference type="PROSITE" id="PS51194"/>
    </source>
</evidence>
<dbReference type="PANTHER" id="PTHR45629:SF7">
    <property type="entry name" value="DNA EXCISION REPAIR PROTEIN ERCC-6-RELATED"/>
    <property type="match status" value="1"/>
</dbReference>
<dbReference type="InterPro" id="IPR007527">
    <property type="entry name" value="Znf_SWIM"/>
</dbReference>
<dbReference type="EMBL" id="CP025781">
    <property type="protein sequence ID" value="QBC42940.1"/>
    <property type="molecule type" value="Genomic_DNA"/>
</dbReference>
<sequence length="1151" mass="127019">MAIMKYGQTWWGGEWLNALSQLDYDNRLPRGRAYANKGAVKDLKVLGGHIAAKVKGSRPQPYQIKIDVPQWSAQDKSRLLDEVAADPSLIARLMNRDLDPAVLDLAQQLGIAVFPSQWKDLPMQCSCPDWAVPCKHLAATINMLSREIDGNPFLVFSLRGLNLVDELKKRNIDISEQSNTLPSLSELVLTINDEGIPAESMQAIDFTQIPNLMDALISVLPANTSFYGGKDFTTVYQKTLKKIAREAERALLQSSTDSPVFCASDKPKLNISSNGPLMLNGIKSVKILSTLLDKLPQVAPQALLDLQPELATLHTLRLTALYLLSKGAVVPQVFKRNKTDIGLLWLPALLDPSVKALMSALAATLPASANILTVEQQSISPLQQAVTLCSLMLGDFIWREGWNSDSSSAVNQLFFINGNARFNGVGESQIPGSILQWLSRFHLGQRDYAPVLWLTEDDEADFSLALGVTNKSADTTDKPIALSTILTDADWQARRFSILQSVSLLADFFPPINAYLKSRASQPISISSDALPQLLQETLPIIRLLGIRAILPKALEKILRPKLSMKVTGTPTDTGGFLSMADLFNFNWTVAIGEHQLSFDEFEQLVQSASGVIRFKGEYVFLDPAEIAKLQAQLLKPPKVSGAELVRVALAGEYAGAGVALDQAAQSLLKQLADAGESPLPDDIHATLRPYQQRGYDWLYRNAQLGLGSVIADDMGLGKTLQVITALLKLKQDGALQTDKALIVMPTSLLTNWQKEIARFAPDLTVDIYHGSKRSLANNRPDILLTTYGVVRSAATEIKALSWRMLVIDEAQNIKNPAAAQTKAIKSITAKSFVAISGTPVENRLSEYWSIMDFANRGFLGTLPHFIKEYATPIQTHRDLQVAGRFKKVTAPFLLRRLKSDKTIISDLPDKIEQDQFCELSPSQTALYESVVRKGLADISDESEAFKKQGLVLQMILALKQICNHPAQYLKNGADNFELSGKGQRFLELLDDIYANHEKVLIFTQYREMGEILARWIAQRFGQAPAFLHGGVSRPKRDEMVDTFQNDRTERALILSLKAGGTGLNLTAANNVIHFDLWWNPAVEAQATDRAYRIGQHSNVQVHRLITRATFEEKINDMIKAKKDLADLAVGTGETWIGNLSGAELKAVFAL</sequence>
<dbReference type="Pfam" id="PF00271">
    <property type="entry name" value="Helicase_C"/>
    <property type="match status" value="1"/>
</dbReference>
<dbReference type="InterPro" id="IPR049730">
    <property type="entry name" value="SNF2/RAD54-like_C"/>
</dbReference>
<dbReference type="Pfam" id="PF00176">
    <property type="entry name" value="SNF2-rel_dom"/>
    <property type="match status" value="1"/>
</dbReference>
<dbReference type="Gene3D" id="3.40.50.10810">
    <property type="entry name" value="Tandem AAA-ATPase domain"/>
    <property type="match status" value="1"/>
</dbReference>
<gene>
    <name evidence="6" type="ORF">C1H71_04820</name>
</gene>
<dbReference type="InterPro" id="IPR027417">
    <property type="entry name" value="P-loop_NTPase"/>
</dbReference>
<dbReference type="GO" id="GO:0016787">
    <property type="term" value="F:hydrolase activity"/>
    <property type="evidence" value="ECO:0007669"/>
    <property type="project" value="UniProtKB-KW"/>
</dbReference>
<dbReference type="PANTHER" id="PTHR45629">
    <property type="entry name" value="SNF2/RAD54 FAMILY MEMBER"/>
    <property type="match status" value="1"/>
</dbReference>
<reference evidence="6 7" key="1">
    <citation type="submission" date="2018-01" db="EMBL/GenBank/DDBJ databases">
        <title>Genome sequence of Iodobacter sp. strain PCH194 isolated from Indian Trans-Himalaya.</title>
        <authorList>
            <person name="Kumar V."/>
            <person name="Thakur V."/>
            <person name="Kumar S."/>
            <person name="Singh D."/>
        </authorList>
    </citation>
    <scope>NUCLEOTIDE SEQUENCE [LARGE SCALE GENOMIC DNA]</scope>
    <source>
        <strain evidence="6 7">PCH194</strain>
    </source>
</reference>
<dbReference type="SMART" id="SM00490">
    <property type="entry name" value="HELICc"/>
    <property type="match status" value="1"/>
</dbReference>
<feature type="domain" description="Helicase C-terminal" evidence="5">
    <location>
        <begin position="989"/>
        <end position="1141"/>
    </location>
</feature>
<dbReference type="PROSITE" id="PS50966">
    <property type="entry name" value="ZF_SWIM"/>
    <property type="match status" value="1"/>
</dbReference>
<dbReference type="SUPFAM" id="SSF52540">
    <property type="entry name" value="P-loop containing nucleoside triphosphate hydrolases"/>
    <property type="match status" value="2"/>
</dbReference>
<dbReference type="KEGG" id="ifl:C1H71_04820"/>
<keyword evidence="2" id="KW-0863">Zinc-finger</keyword>
<dbReference type="GO" id="GO:0008270">
    <property type="term" value="F:zinc ion binding"/>
    <property type="evidence" value="ECO:0007669"/>
    <property type="project" value="UniProtKB-KW"/>
</dbReference>
<dbReference type="CDD" id="cd18793">
    <property type="entry name" value="SF2_C_SNF"/>
    <property type="match status" value="1"/>
</dbReference>
<evidence type="ECO:0000313" key="7">
    <source>
        <dbReference type="Proteomes" id="UP000515917"/>
    </source>
</evidence>
<dbReference type="SMART" id="SM00487">
    <property type="entry name" value="DEXDc"/>
    <property type="match status" value="1"/>
</dbReference>
<dbReference type="GO" id="GO:0004386">
    <property type="term" value="F:helicase activity"/>
    <property type="evidence" value="ECO:0007669"/>
    <property type="project" value="UniProtKB-KW"/>
</dbReference>
<keyword evidence="7" id="KW-1185">Reference proteome</keyword>
<dbReference type="FunFam" id="3.40.50.300:FF:000533">
    <property type="entry name" value="Helicase, Snf2 family"/>
    <property type="match status" value="1"/>
</dbReference>
<keyword evidence="2" id="KW-0862">Zinc</keyword>
<organism evidence="6 7">
    <name type="scientific">Iodobacter fluviatilis</name>
    <dbReference type="NCBI Taxonomy" id="537"/>
    <lineage>
        <taxon>Bacteria</taxon>
        <taxon>Pseudomonadati</taxon>
        <taxon>Pseudomonadota</taxon>
        <taxon>Betaproteobacteria</taxon>
        <taxon>Neisseriales</taxon>
        <taxon>Chitinibacteraceae</taxon>
        <taxon>Iodobacter</taxon>
    </lineage>
</organism>
<dbReference type="Proteomes" id="UP000515917">
    <property type="component" value="Chromosome"/>
</dbReference>
<dbReference type="InterPro" id="IPR001650">
    <property type="entry name" value="Helicase_C-like"/>
</dbReference>
<evidence type="ECO:0000259" key="4">
    <source>
        <dbReference type="PROSITE" id="PS51192"/>
    </source>
</evidence>
<dbReference type="PROSITE" id="PS51194">
    <property type="entry name" value="HELICASE_CTER"/>
    <property type="match status" value="1"/>
</dbReference>
<dbReference type="GO" id="GO:0005524">
    <property type="term" value="F:ATP binding"/>
    <property type="evidence" value="ECO:0007669"/>
    <property type="project" value="InterPro"/>
</dbReference>
<dbReference type="GO" id="GO:0015616">
    <property type="term" value="F:DNA translocase activity"/>
    <property type="evidence" value="ECO:0007669"/>
    <property type="project" value="TreeGrafter"/>
</dbReference>
<dbReference type="RefSeq" id="WP_130105548.1">
    <property type="nucleotide sequence ID" value="NZ_CP025781.1"/>
</dbReference>
<keyword evidence="6" id="KW-0347">Helicase</keyword>
<dbReference type="Pfam" id="PF12419">
    <property type="entry name" value="DUF3670"/>
    <property type="match status" value="1"/>
</dbReference>
<keyword evidence="1" id="KW-0378">Hydrolase</keyword>
<dbReference type="InterPro" id="IPR000330">
    <property type="entry name" value="SNF2_N"/>
</dbReference>
<dbReference type="Gene3D" id="3.40.50.300">
    <property type="entry name" value="P-loop containing nucleotide triphosphate hydrolases"/>
    <property type="match status" value="1"/>
</dbReference>
<protein>
    <submittedName>
        <fullName evidence="6">Helicase SNF2</fullName>
    </submittedName>
</protein>
<dbReference type="InterPro" id="IPR050496">
    <property type="entry name" value="SNF2_RAD54_helicase_repair"/>
</dbReference>
<evidence type="ECO:0000256" key="1">
    <source>
        <dbReference type="ARBA" id="ARBA00022801"/>
    </source>
</evidence>
<accession>A0A7G3G646</accession>
<evidence type="ECO:0000313" key="6">
    <source>
        <dbReference type="EMBL" id="QBC42940.1"/>
    </source>
</evidence>
<name>A0A7G3G646_9NEIS</name>
<keyword evidence="6" id="KW-0547">Nucleotide-binding</keyword>
<proteinExistence type="predicted"/>
<evidence type="ECO:0000256" key="2">
    <source>
        <dbReference type="PROSITE-ProRule" id="PRU00325"/>
    </source>
</evidence>
<dbReference type="InterPro" id="IPR038718">
    <property type="entry name" value="SNF2-like_sf"/>
</dbReference>
<dbReference type="AlphaFoldDB" id="A0A7G3G646"/>